<dbReference type="InterPro" id="IPR052351">
    <property type="entry name" value="Ornithine_N-alpha-AT"/>
</dbReference>
<dbReference type="InterPro" id="IPR016181">
    <property type="entry name" value="Acyl_CoA_acyltransferase"/>
</dbReference>
<dbReference type="SUPFAM" id="SSF55729">
    <property type="entry name" value="Acyl-CoA N-acyltransferases (Nat)"/>
    <property type="match status" value="1"/>
</dbReference>
<dbReference type="PANTHER" id="PTHR37323">
    <property type="entry name" value="GCN5-RELATED N-ACETYLTRANSFERASE"/>
    <property type="match status" value="1"/>
</dbReference>
<keyword evidence="13" id="KW-1185">Reference proteome</keyword>
<evidence type="ECO:0000256" key="9">
    <source>
        <dbReference type="ARBA" id="ARBA00045724"/>
    </source>
</evidence>
<dbReference type="InterPro" id="IPR002123">
    <property type="entry name" value="Plipid/glycerol_acylTrfase"/>
</dbReference>
<reference evidence="12 13" key="1">
    <citation type="submission" date="2020-09" db="EMBL/GenBank/DDBJ databases">
        <title>Pseudoxanthomonas sp. CAU 1598 isolated from sand of Yaerae Beach.</title>
        <authorList>
            <person name="Kim W."/>
        </authorList>
    </citation>
    <scope>NUCLEOTIDE SEQUENCE [LARGE SCALE GENOMIC DNA]</scope>
    <source>
        <strain evidence="12 13">CAU 1598</strain>
    </source>
</reference>
<dbReference type="PANTHER" id="PTHR37323:SF1">
    <property type="entry name" value="L-ORNITHINE N(ALPHA)-ACYLTRANSFERASE"/>
    <property type="match status" value="1"/>
</dbReference>
<dbReference type="GO" id="GO:0006629">
    <property type="term" value="P:lipid metabolic process"/>
    <property type="evidence" value="ECO:0007669"/>
    <property type="project" value="UniProtKB-KW"/>
</dbReference>
<evidence type="ECO:0000256" key="4">
    <source>
        <dbReference type="ARBA" id="ARBA00023098"/>
    </source>
</evidence>
<comment type="similarity">
    <text evidence="6">Belongs to the acetyltransferase family. OlsB subfamily.</text>
</comment>
<comment type="caution">
    <text evidence="12">The sequence shown here is derived from an EMBL/GenBank/DDBJ whole genome shotgun (WGS) entry which is preliminary data.</text>
</comment>
<dbReference type="EC" id="2.3.2.30" evidence="7"/>
<keyword evidence="5 12" id="KW-0012">Acyltransferase</keyword>
<dbReference type="Gene3D" id="3.40.630.30">
    <property type="match status" value="1"/>
</dbReference>
<evidence type="ECO:0000256" key="7">
    <source>
        <dbReference type="ARBA" id="ARBA00039058"/>
    </source>
</evidence>
<evidence type="ECO:0000313" key="13">
    <source>
        <dbReference type="Proteomes" id="UP000613768"/>
    </source>
</evidence>
<evidence type="ECO:0000256" key="8">
    <source>
        <dbReference type="ARBA" id="ARBA00039866"/>
    </source>
</evidence>
<comment type="function">
    <text evidence="9">Catalyzes the first step in the biosynthesis of ornithine lipids, which are phosphorus-free membrane lipids. Catalyzes the 3-hydroxyacyl-acyl carrier protein-dependent acylation of ornithine to form lyso-ornithine lipid (LOL).</text>
</comment>
<dbReference type="Pfam" id="PF19576">
    <property type="entry name" value="Acyltransf_2"/>
    <property type="match status" value="1"/>
</dbReference>
<proteinExistence type="inferred from homology"/>
<keyword evidence="2" id="KW-0444">Lipid biosynthesis</keyword>
<gene>
    <name evidence="12" type="ORF">IFO71_16270</name>
</gene>
<dbReference type="SMART" id="SM00563">
    <property type="entry name" value="PlsC"/>
    <property type="match status" value="1"/>
</dbReference>
<evidence type="ECO:0000256" key="1">
    <source>
        <dbReference type="ARBA" id="ARBA00005189"/>
    </source>
</evidence>
<evidence type="ECO:0000256" key="3">
    <source>
        <dbReference type="ARBA" id="ARBA00022679"/>
    </source>
</evidence>
<keyword evidence="4" id="KW-0443">Lipid metabolism</keyword>
<dbReference type="GO" id="GO:0043810">
    <property type="term" value="F:ornithine-acyl [acyl carrier protein] N-acyltransferase activity"/>
    <property type="evidence" value="ECO:0007669"/>
    <property type="project" value="UniProtKB-EC"/>
</dbReference>
<dbReference type="EMBL" id="JACYTR010000047">
    <property type="protein sequence ID" value="MBD8527300.1"/>
    <property type="molecule type" value="Genomic_DNA"/>
</dbReference>
<comment type="catalytic activity">
    <reaction evidence="10">
        <text>a (3R)-hydroxyacyl-[ACP] + L-ornithine = a lyso-ornithine lipid + holo-[ACP] + H(+)</text>
        <dbReference type="Rhea" id="RHEA:20633"/>
        <dbReference type="Rhea" id="RHEA-COMP:9685"/>
        <dbReference type="Rhea" id="RHEA-COMP:9945"/>
        <dbReference type="ChEBI" id="CHEBI:15378"/>
        <dbReference type="ChEBI" id="CHEBI:46911"/>
        <dbReference type="ChEBI" id="CHEBI:64479"/>
        <dbReference type="ChEBI" id="CHEBI:78827"/>
        <dbReference type="ChEBI" id="CHEBI:138482"/>
        <dbReference type="EC" id="2.3.2.30"/>
    </reaction>
    <physiologicalReaction direction="left-to-right" evidence="10">
        <dbReference type="Rhea" id="RHEA:20634"/>
    </physiologicalReaction>
</comment>
<comment type="pathway">
    <text evidence="1">Lipid metabolism.</text>
</comment>
<dbReference type="SUPFAM" id="SSF69593">
    <property type="entry name" value="Glycerol-3-phosphate (1)-acyltransferase"/>
    <property type="match status" value="1"/>
</dbReference>
<dbReference type="RefSeq" id="WP_192030721.1">
    <property type="nucleotide sequence ID" value="NZ_JACYTR010000047.1"/>
</dbReference>
<evidence type="ECO:0000313" key="12">
    <source>
        <dbReference type="EMBL" id="MBD8527300.1"/>
    </source>
</evidence>
<name>A0AAW3ZP69_9GAMM</name>
<dbReference type="InterPro" id="IPR045746">
    <property type="entry name" value="ACT14924-like_Acyltransf_dom"/>
</dbReference>
<evidence type="ECO:0000256" key="6">
    <source>
        <dbReference type="ARBA" id="ARBA00038095"/>
    </source>
</evidence>
<dbReference type="Proteomes" id="UP000613768">
    <property type="component" value="Unassembled WGS sequence"/>
</dbReference>
<evidence type="ECO:0000256" key="10">
    <source>
        <dbReference type="ARBA" id="ARBA00047785"/>
    </source>
</evidence>
<evidence type="ECO:0000256" key="2">
    <source>
        <dbReference type="ARBA" id="ARBA00022516"/>
    </source>
</evidence>
<keyword evidence="3" id="KW-0808">Transferase</keyword>
<accession>A0AAW3ZP69</accession>
<feature type="domain" description="Phospholipid/glycerol acyltransferase" evidence="11">
    <location>
        <begin position="83"/>
        <end position="200"/>
    </location>
</feature>
<dbReference type="AlphaFoldDB" id="A0AAW3ZP69"/>
<organism evidence="12 13">
    <name type="scientific">Pseudomarimonas arenosa</name>
    <dbReference type="NCBI Taxonomy" id="2774145"/>
    <lineage>
        <taxon>Bacteria</taxon>
        <taxon>Pseudomonadati</taxon>
        <taxon>Pseudomonadota</taxon>
        <taxon>Gammaproteobacteria</taxon>
        <taxon>Lysobacterales</taxon>
        <taxon>Lysobacteraceae</taxon>
        <taxon>Pseudomarimonas</taxon>
    </lineage>
</organism>
<sequence>MLSVETSFYRQFPRLSSARGRMIGRPVVELLRKIVCEERINAEVTALAGVRGLDFVRQSMERLDFSYRVAPTDRLNVPTEGRCVIVANHPLGALDALALIDLVGSVRSDIKIIGNRVLRALDGLGDLLLDCEVFGDRPGGAGLRSVYRALEAEQVVILFPAGEVSRMGPAGIRDGRWASGFARFARKTGAPVLPVHIAAHNSAAFYSWSMLSKPLGTLMLPRELLAQSHQRITLTVGAPVAAETLSEHGADEGRIATAMRKHVYRLARRKPPLFTTGHSIAHPEAPLAVRDAIEAGEVLGQTSDGKRIVLLPEQPANVLMREIGRLRELAFRRVGEGTGLSRDIDAYDGHYRHIVLWNDRSLEIVGGYRLGQGSRILHERGLAGFYSTSLFDFDPNKTEFLAEAVELGRSFVHPRYWGTRSLDYLWQGIGAYLARHPEVRYLFGPVSLSAKMPEAARQRLMATHLHYFNRGSFARARNPVRLDTEIESSCRVALTGLPPQEGLHWLRRELQRLDLPFPVLYKQYVELCAPAGVVFADFSLDPSFGHCIDGLIRLDLAQLKPAKRARYIG</sequence>
<protein>
    <recommendedName>
        <fullName evidence="8">L-ornithine N(alpha)-acyltransferase</fullName>
        <ecNumber evidence="7">2.3.2.30</ecNumber>
    </recommendedName>
</protein>
<dbReference type="Pfam" id="PF13444">
    <property type="entry name" value="Acetyltransf_5"/>
    <property type="match status" value="1"/>
</dbReference>
<evidence type="ECO:0000259" key="11">
    <source>
        <dbReference type="SMART" id="SM00563"/>
    </source>
</evidence>
<evidence type="ECO:0000256" key="5">
    <source>
        <dbReference type="ARBA" id="ARBA00023315"/>
    </source>
</evidence>